<gene>
    <name evidence="1" type="ORF">C3743_34680</name>
</gene>
<evidence type="ECO:0000313" key="1">
    <source>
        <dbReference type="EMBL" id="POZ80815.1"/>
    </source>
</evidence>
<accession>A0A2S5DNY8</accession>
<evidence type="ECO:0000313" key="2">
    <source>
        <dbReference type="Proteomes" id="UP000238655"/>
    </source>
</evidence>
<organism evidence="1 2">
    <name type="scientific">Burkholderia contaminans</name>
    <dbReference type="NCBI Taxonomy" id="488447"/>
    <lineage>
        <taxon>Bacteria</taxon>
        <taxon>Pseudomonadati</taxon>
        <taxon>Pseudomonadota</taxon>
        <taxon>Betaproteobacteria</taxon>
        <taxon>Burkholderiales</taxon>
        <taxon>Burkholderiaceae</taxon>
        <taxon>Burkholderia</taxon>
        <taxon>Burkholderia cepacia complex</taxon>
    </lineage>
</organism>
<sequence>MQYALPQALHVRRDRVRHPCCGERIARTANVGHRIHAGAVISIAEIVRCAHYLRPGARCFYATPAGRRTPDALRAAAYRFRKTLVGPCDACR</sequence>
<dbReference type="EMBL" id="PQVP01000003">
    <property type="protein sequence ID" value="POZ80815.1"/>
    <property type="molecule type" value="Genomic_DNA"/>
</dbReference>
<comment type="caution">
    <text evidence="1">The sequence shown here is derived from an EMBL/GenBank/DDBJ whole genome shotgun (WGS) entry which is preliminary data.</text>
</comment>
<dbReference type="AlphaFoldDB" id="A0A2S5DNY8"/>
<name>A0A2S5DNY8_9BURK</name>
<dbReference type="Proteomes" id="UP000238655">
    <property type="component" value="Chromosome 3"/>
</dbReference>
<protein>
    <submittedName>
        <fullName evidence="1">Uncharacterized protein</fullName>
    </submittedName>
</protein>
<proteinExistence type="predicted"/>
<reference evidence="1 2" key="1">
    <citation type="submission" date="2018-01" db="EMBL/GenBank/DDBJ databases">
        <title>Successful Treatment of Persistent Burkholderia cepacia Bacteremia with Ceftazidime-Avibactam.</title>
        <authorList>
            <person name="Tamma P."/>
            <person name="Fan Y."/>
            <person name="Bergman Y."/>
            <person name="Sick-Samuels A."/>
            <person name="Hsu A."/>
            <person name="Timp W."/>
            <person name="Simner P."/>
        </authorList>
    </citation>
    <scope>NUCLEOTIDE SEQUENCE [LARGE SCALE GENOMIC DNA]</scope>
    <source>
        <strain evidence="1 2">170816</strain>
    </source>
</reference>